<dbReference type="Proteomes" id="UP000494216">
    <property type="component" value="Unassembled WGS sequence"/>
</dbReference>
<name>A0A8S0WYV8_9GAMM</name>
<comment type="caution">
    <text evidence="1">The sequence shown here is derived from an EMBL/GenBank/DDBJ whole genome shotgun (WGS) entry which is preliminary data.</text>
</comment>
<protein>
    <submittedName>
        <fullName evidence="1">Uncharacterized protein</fullName>
    </submittedName>
</protein>
<dbReference type="EMBL" id="CADCXN010000036">
    <property type="protein sequence ID" value="CAA9889803.1"/>
    <property type="molecule type" value="Genomic_DNA"/>
</dbReference>
<evidence type="ECO:0000313" key="2">
    <source>
        <dbReference type="Proteomes" id="UP000494216"/>
    </source>
</evidence>
<gene>
    <name evidence="1" type="ORF">METHB2_1300003</name>
</gene>
<reference evidence="1 2" key="1">
    <citation type="submission" date="2020-02" db="EMBL/GenBank/DDBJ databases">
        <authorList>
            <person name="Hogendoorn C."/>
        </authorList>
    </citation>
    <scope>NUCLEOTIDE SEQUENCE [LARGE SCALE GENOMIC DNA]</scope>
    <source>
        <strain evidence="1">METHB21</strain>
    </source>
</reference>
<accession>A0A8S0WYV8</accession>
<dbReference type="AlphaFoldDB" id="A0A8S0WYV8"/>
<dbReference type="RefSeq" id="WP_174624785.1">
    <property type="nucleotide sequence ID" value="NZ_CADCXN010000036.1"/>
</dbReference>
<proteinExistence type="predicted"/>
<sequence>MQAANVRRESMNQSTTIAHQLIAKASTKQFNIDKEIKPSFFELLFPIFSNTTLDQAR</sequence>
<organism evidence="1 2">
    <name type="scientific">Candidatus Methylobacter favarea</name>
    <dbReference type="NCBI Taxonomy" id="2707345"/>
    <lineage>
        <taxon>Bacteria</taxon>
        <taxon>Pseudomonadati</taxon>
        <taxon>Pseudomonadota</taxon>
        <taxon>Gammaproteobacteria</taxon>
        <taxon>Methylococcales</taxon>
        <taxon>Methylococcaceae</taxon>
        <taxon>Methylobacter</taxon>
    </lineage>
</organism>
<evidence type="ECO:0000313" key="1">
    <source>
        <dbReference type="EMBL" id="CAA9889803.1"/>
    </source>
</evidence>
<keyword evidence="2" id="KW-1185">Reference proteome</keyword>